<accession>A0A1E4U2H0</accession>
<protein>
    <submittedName>
        <fullName evidence="1">Uncharacterized protein</fullName>
    </submittedName>
</protein>
<name>A0A1E4U2H0_PACTA</name>
<evidence type="ECO:0000313" key="1">
    <source>
        <dbReference type="EMBL" id="ODV98189.1"/>
    </source>
</evidence>
<dbReference type="Proteomes" id="UP000094236">
    <property type="component" value="Unassembled WGS sequence"/>
</dbReference>
<gene>
    <name evidence="1" type="ORF">PACTADRAFT_676</name>
</gene>
<reference evidence="2" key="1">
    <citation type="submission" date="2016-05" db="EMBL/GenBank/DDBJ databases">
        <title>Comparative genomics of biotechnologically important yeasts.</title>
        <authorList>
            <consortium name="DOE Joint Genome Institute"/>
            <person name="Riley R."/>
            <person name="Haridas S."/>
            <person name="Wolfe K.H."/>
            <person name="Lopes M.R."/>
            <person name="Hittinger C.T."/>
            <person name="Goker M."/>
            <person name="Salamov A."/>
            <person name="Wisecaver J."/>
            <person name="Long T.M."/>
            <person name="Aerts A.L."/>
            <person name="Barry K."/>
            <person name="Choi C."/>
            <person name="Clum A."/>
            <person name="Coughlan A.Y."/>
            <person name="Deshpande S."/>
            <person name="Douglass A.P."/>
            <person name="Hanson S.J."/>
            <person name="Klenk H.-P."/>
            <person name="Labutti K."/>
            <person name="Lapidus A."/>
            <person name="Lindquist E."/>
            <person name="Lipzen A."/>
            <person name="Meier-Kolthoff J.P."/>
            <person name="Ohm R.A."/>
            <person name="Otillar R.P."/>
            <person name="Pangilinan J."/>
            <person name="Peng Y."/>
            <person name="Rokas A."/>
            <person name="Rosa C.A."/>
            <person name="Scheuner C."/>
            <person name="Sibirny A.A."/>
            <person name="Slot J.C."/>
            <person name="Stielow J.B."/>
            <person name="Sun H."/>
            <person name="Kurtzman C.P."/>
            <person name="Blackwell M."/>
            <person name="Grigoriev I.V."/>
            <person name="Jeffries T.W."/>
        </authorList>
    </citation>
    <scope>NUCLEOTIDE SEQUENCE [LARGE SCALE GENOMIC DNA]</scope>
    <source>
        <strain evidence="2">NRRL Y-2460</strain>
    </source>
</reference>
<keyword evidence="2" id="KW-1185">Reference proteome</keyword>
<dbReference type="AlphaFoldDB" id="A0A1E4U2H0"/>
<evidence type="ECO:0000313" key="2">
    <source>
        <dbReference type="Proteomes" id="UP000094236"/>
    </source>
</evidence>
<proteinExistence type="predicted"/>
<dbReference type="EMBL" id="KV454011">
    <property type="protein sequence ID" value="ODV98189.1"/>
    <property type="molecule type" value="Genomic_DNA"/>
</dbReference>
<sequence>MIMILVPRLGFCGVTAFAGTKRSLFTINQSRFINTSRLLSTDNKIHKPLILRRCYAKLGNDNDVKAIELYYKVTTNPRISKALEDIMDLINNKGFLSPNLSPFEQINFINDKDVQMKMNNFTKILKEEKINFDLNVLNDFIKFFHRR</sequence>
<organism evidence="1 2">
    <name type="scientific">Pachysolen tannophilus NRRL Y-2460</name>
    <dbReference type="NCBI Taxonomy" id="669874"/>
    <lineage>
        <taxon>Eukaryota</taxon>
        <taxon>Fungi</taxon>
        <taxon>Dikarya</taxon>
        <taxon>Ascomycota</taxon>
        <taxon>Saccharomycotina</taxon>
        <taxon>Pichiomycetes</taxon>
        <taxon>Pachysolenaceae</taxon>
        <taxon>Pachysolen</taxon>
    </lineage>
</organism>